<dbReference type="PROSITE" id="PS52016">
    <property type="entry name" value="TONB_DEPENDENT_REC_3"/>
    <property type="match status" value="1"/>
</dbReference>
<evidence type="ECO:0008006" key="17">
    <source>
        <dbReference type="Google" id="ProtNLM"/>
    </source>
</evidence>
<dbReference type="Gene3D" id="2.170.130.10">
    <property type="entry name" value="TonB-dependent receptor, plug domain"/>
    <property type="match status" value="1"/>
</dbReference>
<evidence type="ECO:0000259" key="14">
    <source>
        <dbReference type="Pfam" id="PF07715"/>
    </source>
</evidence>
<dbReference type="EMBL" id="MEUF01000004">
    <property type="protein sequence ID" value="OGC36848.1"/>
    <property type="molecule type" value="Genomic_DNA"/>
</dbReference>
<dbReference type="Gene3D" id="2.40.170.20">
    <property type="entry name" value="TonB-dependent receptor, beta-barrel domain"/>
    <property type="match status" value="1"/>
</dbReference>
<comment type="similarity">
    <text evidence="10 11">Belongs to the TonB-dependent receptor family.</text>
</comment>
<keyword evidence="2 10" id="KW-0813">Transport</keyword>
<feature type="domain" description="TonB-dependent receptor plug" evidence="14">
    <location>
        <begin position="26"/>
        <end position="130"/>
    </location>
</feature>
<keyword evidence="8" id="KW-0675">Receptor</keyword>
<dbReference type="PANTHER" id="PTHR30069">
    <property type="entry name" value="TONB-DEPENDENT OUTER MEMBRANE RECEPTOR"/>
    <property type="match status" value="1"/>
</dbReference>
<evidence type="ECO:0000256" key="1">
    <source>
        <dbReference type="ARBA" id="ARBA00004571"/>
    </source>
</evidence>
<evidence type="ECO:0000256" key="8">
    <source>
        <dbReference type="ARBA" id="ARBA00023170"/>
    </source>
</evidence>
<evidence type="ECO:0000256" key="10">
    <source>
        <dbReference type="PROSITE-ProRule" id="PRU01360"/>
    </source>
</evidence>
<evidence type="ECO:0000256" key="11">
    <source>
        <dbReference type="RuleBase" id="RU003357"/>
    </source>
</evidence>
<dbReference type="CDD" id="cd01347">
    <property type="entry name" value="ligand_gated_channel"/>
    <property type="match status" value="1"/>
</dbReference>
<evidence type="ECO:0000313" key="15">
    <source>
        <dbReference type="EMBL" id="OGC36848.1"/>
    </source>
</evidence>
<dbReference type="InterPro" id="IPR000531">
    <property type="entry name" value="Beta-barrel_TonB"/>
</dbReference>
<dbReference type="InterPro" id="IPR039426">
    <property type="entry name" value="TonB-dep_rcpt-like"/>
</dbReference>
<dbReference type="SUPFAM" id="SSF56935">
    <property type="entry name" value="Porins"/>
    <property type="match status" value="1"/>
</dbReference>
<name>A0A1F4TVW3_UNCSA</name>
<keyword evidence="5" id="KW-0732">Signal</keyword>
<evidence type="ECO:0000313" key="16">
    <source>
        <dbReference type="Proteomes" id="UP000178951"/>
    </source>
</evidence>
<dbReference type="Proteomes" id="UP000178951">
    <property type="component" value="Unassembled WGS sequence"/>
</dbReference>
<reference evidence="15 16" key="1">
    <citation type="journal article" date="2016" name="Nat. Commun.">
        <title>Thousands of microbial genomes shed light on interconnected biogeochemical processes in an aquifer system.</title>
        <authorList>
            <person name="Anantharaman K."/>
            <person name="Brown C.T."/>
            <person name="Hug L.A."/>
            <person name="Sharon I."/>
            <person name="Castelle C.J."/>
            <person name="Probst A.J."/>
            <person name="Thomas B.C."/>
            <person name="Singh A."/>
            <person name="Wilkins M.J."/>
            <person name="Karaoz U."/>
            <person name="Brodie E.L."/>
            <person name="Williams K.H."/>
            <person name="Hubbard S.S."/>
            <person name="Banfield J.F."/>
        </authorList>
    </citation>
    <scope>NUCLEOTIDE SEQUENCE [LARGE SCALE GENOMIC DNA]</scope>
</reference>
<keyword evidence="4 10" id="KW-0812">Transmembrane</keyword>
<evidence type="ECO:0000256" key="6">
    <source>
        <dbReference type="ARBA" id="ARBA00023077"/>
    </source>
</evidence>
<organism evidence="15 16">
    <name type="scientific">candidate division WOR-1 bacterium RIFOXYB2_FULL_48_7</name>
    <dbReference type="NCBI Taxonomy" id="1802583"/>
    <lineage>
        <taxon>Bacteria</taxon>
        <taxon>Bacillati</taxon>
        <taxon>Saganbacteria</taxon>
    </lineage>
</organism>
<gene>
    <name evidence="15" type="ORF">A2311_02905</name>
</gene>
<evidence type="ECO:0000256" key="2">
    <source>
        <dbReference type="ARBA" id="ARBA00022448"/>
    </source>
</evidence>
<dbReference type="GO" id="GO:0044718">
    <property type="term" value="P:siderophore transmembrane transport"/>
    <property type="evidence" value="ECO:0007669"/>
    <property type="project" value="TreeGrafter"/>
</dbReference>
<evidence type="ECO:0000256" key="9">
    <source>
        <dbReference type="ARBA" id="ARBA00023237"/>
    </source>
</evidence>
<keyword evidence="3 10" id="KW-1134">Transmembrane beta strand</keyword>
<feature type="domain" description="TonB-dependent receptor-like beta-barrel" evidence="13">
    <location>
        <begin position="157"/>
        <end position="550"/>
    </location>
</feature>
<dbReference type="Pfam" id="PF00593">
    <property type="entry name" value="TonB_dep_Rec_b-barrel"/>
    <property type="match status" value="1"/>
</dbReference>
<dbReference type="Pfam" id="PF07715">
    <property type="entry name" value="Plug"/>
    <property type="match status" value="1"/>
</dbReference>
<keyword evidence="7 10" id="KW-0472">Membrane</keyword>
<comment type="subcellular location">
    <subcellularLocation>
        <location evidence="1 10">Cell outer membrane</location>
        <topology evidence="1 10">Multi-pass membrane protein</topology>
    </subcellularLocation>
</comment>
<dbReference type="STRING" id="1802583.A2311_02905"/>
<dbReference type="InterPro" id="IPR037066">
    <property type="entry name" value="Plug_dom_sf"/>
</dbReference>
<keyword evidence="9 10" id="KW-0998">Cell outer membrane</keyword>
<evidence type="ECO:0000256" key="7">
    <source>
        <dbReference type="ARBA" id="ARBA00023136"/>
    </source>
</evidence>
<evidence type="ECO:0000256" key="5">
    <source>
        <dbReference type="ARBA" id="ARBA00022729"/>
    </source>
</evidence>
<dbReference type="GO" id="GO:0009279">
    <property type="term" value="C:cell outer membrane"/>
    <property type="evidence" value="ECO:0007669"/>
    <property type="project" value="UniProtKB-SubCell"/>
</dbReference>
<keyword evidence="6 11" id="KW-0798">TonB box</keyword>
<dbReference type="PANTHER" id="PTHR30069:SF29">
    <property type="entry name" value="HEMOGLOBIN AND HEMOGLOBIN-HAPTOGLOBIN-BINDING PROTEIN 1-RELATED"/>
    <property type="match status" value="1"/>
</dbReference>
<evidence type="ECO:0000259" key="13">
    <source>
        <dbReference type="Pfam" id="PF00593"/>
    </source>
</evidence>
<protein>
    <recommendedName>
        <fullName evidence="17">TonB-dependent receptor</fullName>
    </recommendedName>
</protein>
<dbReference type="InterPro" id="IPR036942">
    <property type="entry name" value="Beta-barrel_TonB_sf"/>
</dbReference>
<proteinExistence type="inferred from homology"/>
<dbReference type="AlphaFoldDB" id="A0A1F4TVW3"/>
<dbReference type="GO" id="GO:0015344">
    <property type="term" value="F:siderophore uptake transmembrane transporter activity"/>
    <property type="evidence" value="ECO:0007669"/>
    <property type="project" value="TreeGrafter"/>
</dbReference>
<sequence length="586" mass="64927">MSFAADIPKFYGEELIVTATKLPKPARQLPWNVTRLTEKELAGKTTLSEALQTTTGIDLQSYGYYGALNSIRLRGTGASQVLVLLNGQRLNSQLLGMYDCGDIYLDDVQAVEVVRAPLSAVYGSDAISGAINVITKTPEQTSGYVSSATGSFNTIENKFNISNPNFYLGGGTLNSTGFRRNGDLAAQNWFTQWQWATPLGNLIAQYKYYDANKGVPGVPTSEADPASATEPNDRQKDRNTRFGLSLASENYRLAAFQNVLDQRLDPYIWGASTNQTWQNGLEWQQTVNQGFGQALFGLDYREDKGKGTMSGEHAINNYGAFVQEEIGNLTLGLRGDKHSTAGISLNPRLGLVRQLNQGLTLKLSAGTAFRAPTLNELYWNDGYMFGDASLRPEKSLSYEIGLERQLGENTIAKVSYYVTNTTDLILWDWRSSTIEARAKNVGAAYIEGVEFEWVKQLGRQGKAFINYAYQNAIDKEDIDPLAVGKRLRFTPQTKYNAGLVYNESSLTLRHVGESYADQYNTVVMPAFTVVDLHYAKKLAKVEIELAIRNLFDTVYSEAIGNDPVTWAARKYPMPGRNYSVGLKILL</sequence>
<evidence type="ECO:0000256" key="12">
    <source>
        <dbReference type="SAM" id="MobiDB-lite"/>
    </source>
</evidence>
<feature type="region of interest" description="Disordered" evidence="12">
    <location>
        <begin position="217"/>
        <end position="238"/>
    </location>
</feature>
<evidence type="ECO:0000256" key="4">
    <source>
        <dbReference type="ARBA" id="ARBA00022692"/>
    </source>
</evidence>
<comment type="caution">
    <text evidence="15">The sequence shown here is derived from an EMBL/GenBank/DDBJ whole genome shotgun (WGS) entry which is preliminary data.</text>
</comment>
<accession>A0A1F4TVW3</accession>
<dbReference type="InterPro" id="IPR012910">
    <property type="entry name" value="Plug_dom"/>
</dbReference>
<evidence type="ECO:0000256" key="3">
    <source>
        <dbReference type="ARBA" id="ARBA00022452"/>
    </source>
</evidence>